<evidence type="ECO:0000256" key="3">
    <source>
        <dbReference type="ARBA" id="ARBA00022598"/>
    </source>
</evidence>
<dbReference type="EMBL" id="JAAZAL010000054">
    <property type="protein sequence ID" value="NLE30937.1"/>
    <property type="molecule type" value="Genomic_DNA"/>
</dbReference>
<dbReference type="GO" id="GO:0005737">
    <property type="term" value="C:cytoplasm"/>
    <property type="evidence" value="ECO:0007669"/>
    <property type="project" value="UniProtKB-UniRule"/>
</dbReference>
<dbReference type="EC" id="6.1.1.19" evidence="2 9"/>
<dbReference type="InterPro" id="IPR035684">
    <property type="entry name" value="ArgRS_core"/>
</dbReference>
<feature type="domain" description="Arginyl tRNA synthetase N-terminal" evidence="12">
    <location>
        <begin position="1"/>
        <end position="86"/>
    </location>
</feature>
<evidence type="ECO:0000256" key="2">
    <source>
        <dbReference type="ARBA" id="ARBA00012837"/>
    </source>
</evidence>
<evidence type="ECO:0000256" key="4">
    <source>
        <dbReference type="ARBA" id="ARBA00022741"/>
    </source>
</evidence>
<evidence type="ECO:0000259" key="12">
    <source>
        <dbReference type="SMART" id="SM01016"/>
    </source>
</evidence>
<dbReference type="SUPFAM" id="SSF47323">
    <property type="entry name" value="Anticodon-binding domain of a subclass of class I aminoacyl-tRNA synthetases"/>
    <property type="match status" value="1"/>
</dbReference>
<dbReference type="Gene3D" id="3.30.1360.70">
    <property type="entry name" value="Arginyl tRNA synthetase N-terminal domain"/>
    <property type="match status" value="1"/>
</dbReference>
<dbReference type="GO" id="GO:0004814">
    <property type="term" value="F:arginine-tRNA ligase activity"/>
    <property type="evidence" value="ECO:0007669"/>
    <property type="project" value="UniProtKB-UniRule"/>
</dbReference>
<accession>A0A847ESZ8</accession>
<dbReference type="SMART" id="SM00836">
    <property type="entry name" value="DALR_1"/>
    <property type="match status" value="1"/>
</dbReference>
<feature type="domain" description="DALR anticodon binding" evidence="11">
    <location>
        <begin position="482"/>
        <end position="593"/>
    </location>
</feature>
<dbReference type="Gene3D" id="1.10.730.10">
    <property type="entry name" value="Isoleucyl-tRNA Synthetase, Domain 1"/>
    <property type="match status" value="1"/>
</dbReference>
<evidence type="ECO:0000259" key="11">
    <source>
        <dbReference type="SMART" id="SM00836"/>
    </source>
</evidence>
<dbReference type="InterPro" id="IPR014729">
    <property type="entry name" value="Rossmann-like_a/b/a_fold"/>
</dbReference>
<keyword evidence="6 10" id="KW-0648">Protein biosynthesis</keyword>
<keyword evidence="3 10" id="KW-0436">Ligase</keyword>
<dbReference type="InterPro" id="IPR005148">
    <property type="entry name" value="Arg-tRNA-synth_N"/>
</dbReference>
<gene>
    <name evidence="13" type="primary">argS</name>
    <name evidence="13" type="ORF">GX618_01520</name>
</gene>
<organism evidence="13 14">
    <name type="scientific">Candidatus Dojkabacteria bacterium</name>
    <dbReference type="NCBI Taxonomy" id="2099670"/>
    <lineage>
        <taxon>Bacteria</taxon>
        <taxon>Candidatus Dojkabacteria</taxon>
    </lineage>
</organism>
<dbReference type="PRINTS" id="PR01038">
    <property type="entry name" value="TRNASYNTHARG"/>
</dbReference>
<keyword evidence="5 10" id="KW-0067">ATP-binding</keyword>
<comment type="similarity">
    <text evidence="1 10">Belongs to the class-I aminoacyl-tRNA synthetase family.</text>
</comment>
<comment type="caution">
    <text evidence="13">The sequence shown here is derived from an EMBL/GenBank/DDBJ whole genome shotgun (WGS) entry which is preliminary data.</text>
</comment>
<evidence type="ECO:0000256" key="9">
    <source>
        <dbReference type="NCBIfam" id="TIGR00456"/>
    </source>
</evidence>
<evidence type="ECO:0000313" key="14">
    <source>
        <dbReference type="Proteomes" id="UP000554004"/>
    </source>
</evidence>
<dbReference type="Gene3D" id="3.40.50.620">
    <property type="entry name" value="HUPs"/>
    <property type="match status" value="1"/>
</dbReference>
<evidence type="ECO:0000256" key="1">
    <source>
        <dbReference type="ARBA" id="ARBA00005594"/>
    </source>
</evidence>
<dbReference type="GO" id="GO:0005524">
    <property type="term" value="F:ATP binding"/>
    <property type="evidence" value="ECO:0007669"/>
    <property type="project" value="UniProtKB-KW"/>
</dbReference>
<dbReference type="InterPro" id="IPR008909">
    <property type="entry name" value="DALR_anticod-bd"/>
</dbReference>
<dbReference type="AlphaFoldDB" id="A0A847ESZ8"/>
<dbReference type="Pfam" id="PF00750">
    <property type="entry name" value="tRNA-synt_1d"/>
    <property type="match status" value="1"/>
</dbReference>
<evidence type="ECO:0000256" key="6">
    <source>
        <dbReference type="ARBA" id="ARBA00022917"/>
    </source>
</evidence>
<dbReference type="Pfam" id="PF03485">
    <property type="entry name" value="Arg_tRNA_synt_N"/>
    <property type="match status" value="1"/>
</dbReference>
<dbReference type="SUPFAM" id="SSF52374">
    <property type="entry name" value="Nucleotidylyl transferase"/>
    <property type="match status" value="1"/>
</dbReference>
<proteinExistence type="inferred from homology"/>
<evidence type="ECO:0000256" key="5">
    <source>
        <dbReference type="ARBA" id="ARBA00022840"/>
    </source>
</evidence>
<dbReference type="NCBIfam" id="TIGR00456">
    <property type="entry name" value="argS"/>
    <property type="match status" value="1"/>
</dbReference>
<evidence type="ECO:0000256" key="8">
    <source>
        <dbReference type="ARBA" id="ARBA00049339"/>
    </source>
</evidence>
<dbReference type="PANTHER" id="PTHR11956:SF5">
    <property type="entry name" value="ARGININE--TRNA LIGASE, CYTOPLASMIC"/>
    <property type="match status" value="1"/>
</dbReference>
<dbReference type="InterPro" id="IPR009080">
    <property type="entry name" value="tRNAsynth_Ia_anticodon-bd"/>
</dbReference>
<dbReference type="Proteomes" id="UP000554004">
    <property type="component" value="Unassembled WGS sequence"/>
</dbReference>
<sequence>MDIKESVLRSLEKVSNNLGFSINEIKVEIPSDFTHGDLTSNIAMQVAKSVGRNPMDIANEILSAFPKDENIEKVEVIKPGFINFFFSQKYLLSVLNDVNSNTEYFKLDVLTGKKYIIEYTDPNPFKIFHIGHLYTNIVGESFARLVEALGASVVRANYQGDVGLHVAKTIWGLLKMFERDSISFEELKERDLVDRVRYLGDAYMLGFNMYDDEKDKIAIKEIKELNYYIFSLHIPSLERKEYFNKYEQLNIKDMYFEERDWCLEYFERIYARTGTKFDNYFLESEMGQKGLDIVKENIVGKGKGIFKESEGSVIYKGDPNKGLHTRVFINSEGLPTYEAKELALAFKKYEDIHFDHSVIITANEQTPYFKVVFDALSQLSPEIASKYLHFDHGMVKLPNAEKMSSRKGKIIEGEWLLNETKTTVEKSMLESGRWDGQDISQVSDTIGLSAIKYSFLKVSVGKDVVFDFSKATSFDGDTGPYLLYVYARCNSILSEAGDLKVDFGNKELDVYSKELLRSISKYKSMLLSSALSYSPNTLCTYLFDLGKTFNTFYQNVKVLESDNSAFLLSLVSVTSKVMKHGLNVLGINIVERM</sequence>
<reference evidence="13 14" key="1">
    <citation type="journal article" date="2020" name="Biotechnol. Biofuels">
        <title>New insights from the biogas microbiome by comprehensive genome-resolved metagenomics of nearly 1600 species originating from multiple anaerobic digesters.</title>
        <authorList>
            <person name="Campanaro S."/>
            <person name="Treu L."/>
            <person name="Rodriguez-R L.M."/>
            <person name="Kovalovszki A."/>
            <person name="Ziels R.M."/>
            <person name="Maus I."/>
            <person name="Zhu X."/>
            <person name="Kougias P.G."/>
            <person name="Basile A."/>
            <person name="Luo G."/>
            <person name="Schluter A."/>
            <person name="Konstantinidis K.T."/>
            <person name="Angelidaki I."/>
        </authorList>
    </citation>
    <scope>NUCLEOTIDE SEQUENCE [LARGE SCALE GENOMIC DNA]</scope>
    <source>
        <strain evidence="13">AS06rmzACSIP_421</strain>
    </source>
</reference>
<dbReference type="SUPFAM" id="SSF55190">
    <property type="entry name" value="Arginyl-tRNA synthetase (ArgRS), N-terminal 'additional' domain"/>
    <property type="match status" value="1"/>
</dbReference>
<dbReference type="Pfam" id="PF05746">
    <property type="entry name" value="DALR_1"/>
    <property type="match status" value="1"/>
</dbReference>
<dbReference type="GO" id="GO:0006420">
    <property type="term" value="P:arginyl-tRNA aminoacylation"/>
    <property type="evidence" value="ECO:0007669"/>
    <property type="project" value="UniProtKB-UniRule"/>
</dbReference>
<comment type="catalytic activity">
    <reaction evidence="8">
        <text>tRNA(Arg) + L-arginine + ATP = L-arginyl-tRNA(Arg) + AMP + diphosphate</text>
        <dbReference type="Rhea" id="RHEA:20301"/>
        <dbReference type="Rhea" id="RHEA-COMP:9658"/>
        <dbReference type="Rhea" id="RHEA-COMP:9673"/>
        <dbReference type="ChEBI" id="CHEBI:30616"/>
        <dbReference type="ChEBI" id="CHEBI:32682"/>
        <dbReference type="ChEBI" id="CHEBI:33019"/>
        <dbReference type="ChEBI" id="CHEBI:78442"/>
        <dbReference type="ChEBI" id="CHEBI:78513"/>
        <dbReference type="ChEBI" id="CHEBI:456215"/>
        <dbReference type="EC" id="6.1.1.19"/>
    </reaction>
</comment>
<keyword evidence="7 10" id="KW-0030">Aminoacyl-tRNA synthetase</keyword>
<dbReference type="PANTHER" id="PTHR11956">
    <property type="entry name" value="ARGINYL-TRNA SYNTHETASE"/>
    <property type="match status" value="1"/>
</dbReference>
<keyword evidence="4 10" id="KW-0547">Nucleotide-binding</keyword>
<protein>
    <recommendedName>
        <fullName evidence="2 9">Arginine--tRNA ligase</fullName>
        <ecNumber evidence="2 9">6.1.1.19</ecNumber>
    </recommendedName>
</protein>
<evidence type="ECO:0000256" key="7">
    <source>
        <dbReference type="ARBA" id="ARBA00023146"/>
    </source>
</evidence>
<name>A0A847ESZ8_9BACT</name>
<dbReference type="InterPro" id="IPR001278">
    <property type="entry name" value="Arg-tRNA-ligase"/>
</dbReference>
<evidence type="ECO:0000256" key="10">
    <source>
        <dbReference type="RuleBase" id="RU363038"/>
    </source>
</evidence>
<dbReference type="InterPro" id="IPR036695">
    <property type="entry name" value="Arg-tRNA-synth_N_sf"/>
</dbReference>
<dbReference type="SMART" id="SM01016">
    <property type="entry name" value="Arg_tRNA_synt_N"/>
    <property type="match status" value="1"/>
</dbReference>
<evidence type="ECO:0000313" key="13">
    <source>
        <dbReference type="EMBL" id="NLE30937.1"/>
    </source>
</evidence>